<organism evidence="1 2">
    <name type="scientific">Hygrophoropsis aurantiaca</name>
    <dbReference type="NCBI Taxonomy" id="72124"/>
    <lineage>
        <taxon>Eukaryota</taxon>
        <taxon>Fungi</taxon>
        <taxon>Dikarya</taxon>
        <taxon>Basidiomycota</taxon>
        <taxon>Agaricomycotina</taxon>
        <taxon>Agaricomycetes</taxon>
        <taxon>Agaricomycetidae</taxon>
        <taxon>Boletales</taxon>
        <taxon>Coniophorineae</taxon>
        <taxon>Hygrophoropsidaceae</taxon>
        <taxon>Hygrophoropsis</taxon>
    </lineage>
</organism>
<comment type="caution">
    <text evidence="1">The sequence shown here is derived from an EMBL/GenBank/DDBJ whole genome shotgun (WGS) entry which is preliminary data.</text>
</comment>
<sequence length="465" mass="48803">MLSSIPFALILLLSIPFETLAVPRPLTSAAGQFVTLKRRSQITRNESEWAAWAKGQRDAVISKYSKQRKRSTGVNLIVNQGLDSSFYGSVAVGTPPVAFDVILDTGSADLWIADTSCDTTCAGTGNFNPTKSSSFQNLNKDFEVTYGSGDAMGTLGQDVVQMAGFSVEKQMFGAVTTTSSNFLQNPVTGLIGLAWQSLAASGAMPFWQALASGGYWDSPVMGFQLTRFLNDSSAGDLEPGGSLSMGFLNESLYTGSIDYQNIPGGQASYWLQAVTDLKVQGKSIPLSSGVGSYAAIDTGTTLVAGPSDAIQAIYAQIPGSVPGSGQWEGFYSYPCGTAVEVEISFGGPSWTISPADFQFTPTGASSSYCYGAFYEIPTTQGSPPWIVGDTFLKNVYSVFRYDPPSVGFAALSEAALAMNGVNAVVPTPTIGSDTAIVTANSAMALRSTSGLTVIISGLLGFLLLV</sequence>
<dbReference type="EMBL" id="MU267638">
    <property type="protein sequence ID" value="KAH7913051.1"/>
    <property type="molecule type" value="Genomic_DNA"/>
</dbReference>
<gene>
    <name evidence="1" type="ORF">BJ138DRAFT_1146913</name>
</gene>
<keyword evidence="1" id="KW-0645">Protease</keyword>
<dbReference type="Proteomes" id="UP000790377">
    <property type="component" value="Unassembled WGS sequence"/>
</dbReference>
<evidence type="ECO:0000313" key="1">
    <source>
        <dbReference type="EMBL" id="KAH7913051.1"/>
    </source>
</evidence>
<reference evidence="1" key="1">
    <citation type="journal article" date="2021" name="New Phytol.">
        <title>Evolutionary innovations through gain and loss of genes in the ectomycorrhizal Boletales.</title>
        <authorList>
            <person name="Wu G."/>
            <person name="Miyauchi S."/>
            <person name="Morin E."/>
            <person name="Kuo A."/>
            <person name="Drula E."/>
            <person name="Varga T."/>
            <person name="Kohler A."/>
            <person name="Feng B."/>
            <person name="Cao Y."/>
            <person name="Lipzen A."/>
            <person name="Daum C."/>
            <person name="Hundley H."/>
            <person name="Pangilinan J."/>
            <person name="Johnson J."/>
            <person name="Barry K."/>
            <person name="LaButti K."/>
            <person name="Ng V."/>
            <person name="Ahrendt S."/>
            <person name="Min B."/>
            <person name="Choi I.G."/>
            <person name="Park H."/>
            <person name="Plett J.M."/>
            <person name="Magnuson J."/>
            <person name="Spatafora J.W."/>
            <person name="Nagy L.G."/>
            <person name="Henrissat B."/>
            <person name="Grigoriev I.V."/>
            <person name="Yang Z.L."/>
            <person name="Xu J."/>
            <person name="Martin F.M."/>
        </authorList>
    </citation>
    <scope>NUCLEOTIDE SEQUENCE</scope>
    <source>
        <strain evidence="1">ATCC 28755</strain>
    </source>
</reference>
<evidence type="ECO:0000313" key="2">
    <source>
        <dbReference type="Proteomes" id="UP000790377"/>
    </source>
</evidence>
<keyword evidence="1" id="KW-0378">Hydrolase</keyword>
<name>A0ACB8AJE2_9AGAM</name>
<keyword evidence="2" id="KW-1185">Reference proteome</keyword>
<protein>
    <submittedName>
        <fullName evidence="1">Acid protease</fullName>
    </submittedName>
</protein>
<accession>A0ACB8AJE2</accession>
<proteinExistence type="predicted"/>